<accession>A0A6J5L749</accession>
<dbReference type="EMBL" id="LR796237">
    <property type="protein sequence ID" value="CAB4129925.1"/>
    <property type="molecule type" value="Genomic_DNA"/>
</dbReference>
<reference evidence="1" key="1">
    <citation type="submission" date="2020-04" db="EMBL/GenBank/DDBJ databases">
        <authorList>
            <person name="Chiriac C."/>
            <person name="Salcher M."/>
            <person name="Ghai R."/>
            <person name="Kavagutti S V."/>
        </authorList>
    </citation>
    <scope>NUCLEOTIDE SEQUENCE</scope>
</reference>
<name>A0A6J5L749_9CAUD</name>
<evidence type="ECO:0000313" key="1">
    <source>
        <dbReference type="EMBL" id="CAB4129925.1"/>
    </source>
</evidence>
<sequence>MFNPVTSVVSFVISAYNRVVGNAKVVAGAVGLTGLIGENGKNTKPPVKK</sequence>
<organism evidence="1">
    <name type="scientific">uncultured Caudovirales phage</name>
    <dbReference type="NCBI Taxonomy" id="2100421"/>
    <lineage>
        <taxon>Viruses</taxon>
        <taxon>Duplodnaviria</taxon>
        <taxon>Heunggongvirae</taxon>
        <taxon>Uroviricota</taxon>
        <taxon>Caudoviricetes</taxon>
        <taxon>Peduoviridae</taxon>
        <taxon>Maltschvirus</taxon>
        <taxon>Maltschvirus maltsch</taxon>
    </lineage>
</organism>
<gene>
    <name evidence="1" type="ORF">UFOVP116_182</name>
</gene>
<protein>
    <submittedName>
        <fullName evidence="1">Uncharacterized protein</fullName>
    </submittedName>
</protein>
<proteinExistence type="predicted"/>